<evidence type="ECO:0000313" key="9">
    <source>
        <dbReference type="EMBL" id="AUW30738.1"/>
    </source>
</evidence>
<proteinExistence type="inferred from homology"/>
<dbReference type="InterPro" id="IPR029479">
    <property type="entry name" value="Nitroreductase"/>
</dbReference>
<dbReference type="GO" id="GO:0005634">
    <property type="term" value="C:nucleus"/>
    <property type="evidence" value="ECO:0007669"/>
    <property type="project" value="UniProtKB-SubCell"/>
</dbReference>
<evidence type="ECO:0000256" key="4">
    <source>
        <dbReference type="ARBA" id="ARBA00022490"/>
    </source>
</evidence>
<accession>A0A2K9YD46</accession>
<feature type="domain" description="Nitroreductase" evidence="8">
    <location>
        <begin position="72"/>
        <end position="239"/>
    </location>
</feature>
<name>A0A2K9YD46_CLAUC</name>
<dbReference type="GO" id="GO:0016491">
    <property type="term" value="F:oxidoreductase activity"/>
    <property type="evidence" value="ECO:0007669"/>
    <property type="project" value="UniProtKB-KW"/>
</dbReference>
<comment type="subcellular location">
    <subcellularLocation>
        <location evidence="2">Cytoplasm</location>
    </subcellularLocation>
    <subcellularLocation>
        <location evidence="1">Nucleus</location>
    </subcellularLocation>
</comment>
<evidence type="ECO:0000256" key="7">
    <source>
        <dbReference type="SAM" id="MobiDB-lite"/>
    </source>
</evidence>
<dbReference type="EMBL" id="MG777471">
    <property type="protein sequence ID" value="AUW30738.1"/>
    <property type="molecule type" value="Genomic_DNA"/>
</dbReference>
<feature type="region of interest" description="Disordered" evidence="7">
    <location>
        <begin position="37"/>
        <end position="59"/>
    </location>
</feature>
<dbReference type="GO" id="GO:0005737">
    <property type="term" value="C:cytoplasm"/>
    <property type="evidence" value="ECO:0007669"/>
    <property type="project" value="UniProtKB-SubCell"/>
</dbReference>
<feature type="compositionally biased region" description="Polar residues" evidence="7">
    <location>
        <begin position="37"/>
        <end position="47"/>
    </location>
</feature>
<evidence type="ECO:0000256" key="6">
    <source>
        <dbReference type="ARBA" id="ARBA00023242"/>
    </source>
</evidence>
<dbReference type="PANTHER" id="PTHR43035">
    <property type="entry name" value="FATTY ACID REPRESSION MUTANT PROTEIN 2-RELATED"/>
    <property type="match status" value="1"/>
</dbReference>
<dbReference type="AlphaFoldDB" id="A0A2K9YD46"/>
<evidence type="ECO:0000256" key="5">
    <source>
        <dbReference type="ARBA" id="ARBA00023002"/>
    </source>
</evidence>
<dbReference type="Pfam" id="PF00881">
    <property type="entry name" value="Nitroreductase"/>
    <property type="match status" value="1"/>
</dbReference>
<keyword evidence="4" id="KW-0963">Cytoplasm</keyword>
<dbReference type="CDD" id="cd02140">
    <property type="entry name" value="Frm2-like"/>
    <property type="match status" value="1"/>
</dbReference>
<dbReference type="PANTHER" id="PTHR43035:SF1">
    <property type="entry name" value="FATTY ACID REPRESSION MUTANT PROTEIN 2-RELATED"/>
    <property type="match status" value="1"/>
</dbReference>
<dbReference type="InterPro" id="IPR033877">
    <property type="entry name" value="Frm2/Hbn1"/>
</dbReference>
<keyword evidence="5" id="KW-0560">Oxidoreductase</keyword>
<evidence type="ECO:0000256" key="1">
    <source>
        <dbReference type="ARBA" id="ARBA00004123"/>
    </source>
</evidence>
<organism evidence="9">
    <name type="scientific">Cladonia uncialis subsp. uncialis</name>
    <dbReference type="NCBI Taxonomy" id="180999"/>
    <lineage>
        <taxon>Eukaryota</taxon>
        <taxon>Fungi</taxon>
        <taxon>Dikarya</taxon>
        <taxon>Ascomycota</taxon>
        <taxon>Pezizomycotina</taxon>
        <taxon>Lecanoromycetes</taxon>
        <taxon>OSLEUM clade</taxon>
        <taxon>Lecanoromycetidae</taxon>
        <taxon>Lecanorales</taxon>
        <taxon>Lecanorineae</taxon>
        <taxon>Cladoniaceae</taxon>
        <taxon>Cladonia</taxon>
    </lineage>
</organism>
<dbReference type="FunFam" id="3.40.109.10:FF:000001">
    <property type="entry name" value="Nitroreductase family"/>
    <property type="match status" value="1"/>
</dbReference>
<dbReference type="GO" id="GO:0034599">
    <property type="term" value="P:cellular response to oxidative stress"/>
    <property type="evidence" value="ECO:0007669"/>
    <property type="project" value="InterPro"/>
</dbReference>
<evidence type="ECO:0000256" key="3">
    <source>
        <dbReference type="ARBA" id="ARBA00007118"/>
    </source>
</evidence>
<dbReference type="InterPro" id="IPR000415">
    <property type="entry name" value="Nitroreductase-like"/>
</dbReference>
<reference evidence="9" key="1">
    <citation type="submission" date="2017-12" db="EMBL/GenBank/DDBJ databases">
        <title>Genome Sequencing Reveals a Rich Biosynthetic Potential.</title>
        <authorList>
            <person name="Bertrand R.L."/>
            <person name="Abdel-Hameed M.E."/>
            <person name="Sorensen J.L."/>
        </authorList>
    </citation>
    <scope>NUCLEOTIDE SEQUENCE</scope>
</reference>
<keyword evidence="6" id="KW-0539">Nucleus</keyword>
<comment type="similarity">
    <text evidence="3">Belongs to the nitroreductase family.</text>
</comment>
<evidence type="ECO:0000259" key="8">
    <source>
        <dbReference type="Pfam" id="PF00881"/>
    </source>
</evidence>
<evidence type="ECO:0000256" key="2">
    <source>
        <dbReference type="ARBA" id="ARBA00004496"/>
    </source>
</evidence>
<sequence length="261" mass="29838">MATHLLRQDSPIIHSIRALLPRHKVVSVPTTLLASIQPSSETPQSTHPPDHKHFSTSSTTMASTKPFFAAVESRRTIYPLKNESPISDERIKEIVTMAVKHAPSAFNSQTGRVVVVLKKEHVRLWEAIMEVYKAMLPEDKYNGAKQRFDMFKAAYGTVLFYEDTSNVREFQEKFKAYEDKFPQWSEQSNGMIQYIIWTGLAAEGMGVNLQHYNPPIDKRLETEFNVPETWSLKAQMVFGTPLGPPKEKEQKPIDARMKVFE</sequence>
<dbReference type="Gene3D" id="3.40.109.10">
    <property type="entry name" value="NADH Oxidase"/>
    <property type="match status" value="1"/>
</dbReference>
<dbReference type="SUPFAM" id="SSF55469">
    <property type="entry name" value="FMN-dependent nitroreductase-like"/>
    <property type="match status" value="1"/>
</dbReference>
<protein>
    <submittedName>
        <fullName evidence="9">Putative nitroreductase</fullName>
    </submittedName>
</protein>